<dbReference type="RefSeq" id="WP_345214154.1">
    <property type="nucleotide sequence ID" value="NZ_BAABFT010000026.1"/>
</dbReference>
<proteinExistence type="predicted"/>
<keyword evidence="6" id="KW-1185">Reference proteome</keyword>
<dbReference type="EC" id="2.7.13.3" evidence="2"/>
<dbReference type="Pfam" id="PF01590">
    <property type="entry name" value="GAF"/>
    <property type="match status" value="1"/>
</dbReference>
<dbReference type="SMART" id="SM00387">
    <property type="entry name" value="HATPase_c"/>
    <property type="match status" value="1"/>
</dbReference>
<dbReference type="InterPro" id="IPR004358">
    <property type="entry name" value="Sig_transdc_His_kin-like_C"/>
</dbReference>
<dbReference type="InterPro" id="IPR005467">
    <property type="entry name" value="His_kinase_dom"/>
</dbReference>
<evidence type="ECO:0000256" key="2">
    <source>
        <dbReference type="ARBA" id="ARBA00012438"/>
    </source>
</evidence>
<dbReference type="PRINTS" id="PR00344">
    <property type="entry name" value="BCTRLSENSOR"/>
</dbReference>
<comment type="catalytic activity">
    <reaction evidence="1">
        <text>ATP + protein L-histidine = ADP + protein N-phospho-L-histidine.</text>
        <dbReference type="EC" id="2.7.13.3"/>
    </reaction>
</comment>
<dbReference type="InterPro" id="IPR036890">
    <property type="entry name" value="HATPase_C_sf"/>
</dbReference>
<dbReference type="PANTHER" id="PTHR43102">
    <property type="entry name" value="SLR1143 PROTEIN"/>
    <property type="match status" value="1"/>
</dbReference>
<dbReference type="InterPro" id="IPR029016">
    <property type="entry name" value="GAF-like_dom_sf"/>
</dbReference>
<dbReference type="PROSITE" id="PS50109">
    <property type="entry name" value="HIS_KIN"/>
    <property type="match status" value="1"/>
</dbReference>
<dbReference type="SMART" id="SM00388">
    <property type="entry name" value="HisKA"/>
    <property type="match status" value="1"/>
</dbReference>
<dbReference type="SUPFAM" id="SSF47384">
    <property type="entry name" value="Homodimeric domain of signal transducing histidine kinase"/>
    <property type="match status" value="1"/>
</dbReference>
<sequence>MRTAGFPNNEQKRLQELYNIELLDTPHEKEFDDIVQLASDLCDMPISLISLVDANRQWFKARVGLDVDETNRDISFCSHAILQDHLFEVPDAKEDIRFNDNPLVIDNPAIRYYAGVPLVTKAGNRLGTLCVIDKMPRMLTEKQRNGLKVLADNVIKIAELRIKNKHLNYLTQTQKRIISILAHDVRNPLASIKSVIEFRRADMLDEYEAAEMMGLVEVQLDSTIDMIENVVNWGEMQLKFDILNFENIHLHDLICNIADSLTLNSHSKHNLIVNDIPQEFTVRTDKRVIEFILRNLISNANKFTENGTVTITAKTDAHLTTIEVADTGVGMLPEKAAGLLNGTNSNTTEGTRNEKGNGLGLMLVKEFVDRMGGSMTIESTVGIGTKFTLTV</sequence>
<protein>
    <recommendedName>
        <fullName evidence="2">histidine kinase</fullName>
        <ecNumber evidence="2">2.7.13.3</ecNumber>
    </recommendedName>
</protein>
<evidence type="ECO:0000313" key="6">
    <source>
        <dbReference type="Proteomes" id="UP001500582"/>
    </source>
</evidence>
<dbReference type="SUPFAM" id="SSF55874">
    <property type="entry name" value="ATPase domain of HSP90 chaperone/DNA topoisomerase II/histidine kinase"/>
    <property type="match status" value="1"/>
</dbReference>
<dbReference type="InterPro" id="IPR003018">
    <property type="entry name" value="GAF"/>
</dbReference>
<dbReference type="Pfam" id="PF02518">
    <property type="entry name" value="HATPase_c"/>
    <property type="match status" value="1"/>
</dbReference>
<dbReference type="InterPro" id="IPR003594">
    <property type="entry name" value="HATPase_dom"/>
</dbReference>
<evidence type="ECO:0000256" key="3">
    <source>
        <dbReference type="ARBA" id="ARBA00022553"/>
    </source>
</evidence>
<dbReference type="Gene3D" id="1.10.287.130">
    <property type="match status" value="1"/>
</dbReference>
<reference evidence="6" key="1">
    <citation type="journal article" date="2019" name="Int. J. Syst. Evol. Microbiol.">
        <title>The Global Catalogue of Microorganisms (GCM) 10K type strain sequencing project: providing services to taxonomists for standard genome sequencing and annotation.</title>
        <authorList>
            <consortium name="The Broad Institute Genomics Platform"/>
            <consortium name="The Broad Institute Genome Sequencing Center for Infectious Disease"/>
            <person name="Wu L."/>
            <person name="Ma J."/>
        </authorList>
    </citation>
    <scope>NUCLEOTIDE SEQUENCE [LARGE SCALE GENOMIC DNA]</scope>
    <source>
        <strain evidence="6">JCM 17705</strain>
    </source>
</reference>
<gene>
    <name evidence="5" type="ORF">GCM10023149_51960</name>
</gene>
<dbReference type="InterPro" id="IPR036097">
    <property type="entry name" value="HisK_dim/P_sf"/>
</dbReference>
<dbReference type="SUPFAM" id="SSF55781">
    <property type="entry name" value="GAF domain-like"/>
    <property type="match status" value="1"/>
</dbReference>
<evidence type="ECO:0000256" key="1">
    <source>
        <dbReference type="ARBA" id="ARBA00000085"/>
    </source>
</evidence>
<dbReference type="CDD" id="cd00082">
    <property type="entry name" value="HisKA"/>
    <property type="match status" value="1"/>
</dbReference>
<dbReference type="Proteomes" id="UP001500582">
    <property type="component" value="Unassembled WGS sequence"/>
</dbReference>
<keyword evidence="3" id="KW-0597">Phosphoprotein</keyword>
<dbReference type="Gene3D" id="3.30.450.40">
    <property type="match status" value="1"/>
</dbReference>
<evidence type="ECO:0000313" key="5">
    <source>
        <dbReference type="EMBL" id="GAA4340515.1"/>
    </source>
</evidence>
<name>A0ABP8HKA5_9SPHI</name>
<comment type="caution">
    <text evidence="5">The sequence shown here is derived from an EMBL/GenBank/DDBJ whole genome shotgun (WGS) entry which is preliminary data.</text>
</comment>
<organism evidence="5 6">
    <name type="scientific">Mucilaginibacter gynuensis</name>
    <dbReference type="NCBI Taxonomy" id="1302236"/>
    <lineage>
        <taxon>Bacteria</taxon>
        <taxon>Pseudomonadati</taxon>
        <taxon>Bacteroidota</taxon>
        <taxon>Sphingobacteriia</taxon>
        <taxon>Sphingobacteriales</taxon>
        <taxon>Sphingobacteriaceae</taxon>
        <taxon>Mucilaginibacter</taxon>
    </lineage>
</organism>
<evidence type="ECO:0000259" key="4">
    <source>
        <dbReference type="PROSITE" id="PS50109"/>
    </source>
</evidence>
<feature type="domain" description="Histidine kinase" evidence="4">
    <location>
        <begin position="180"/>
        <end position="391"/>
    </location>
</feature>
<dbReference type="Gene3D" id="3.30.565.10">
    <property type="entry name" value="Histidine kinase-like ATPase, C-terminal domain"/>
    <property type="match status" value="1"/>
</dbReference>
<dbReference type="EMBL" id="BAABFT010000026">
    <property type="protein sequence ID" value="GAA4340515.1"/>
    <property type="molecule type" value="Genomic_DNA"/>
</dbReference>
<accession>A0ABP8HKA5</accession>
<dbReference type="PANTHER" id="PTHR43102:SF2">
    <property type="entry name" value="GAF DOMAIN-CONTAINING PROTEIN"/>
    <property type="match status" value="1"/>
</dbReference>
<dbReference type="InterPro" id="IPR003661">
    <property type="entry name" value="HisK_dim/P_dom"/>
</dbReference>